<keyword evidence="7" id="KW-1185">Reference proteome</keyword>
<sequence length="411" mass="43810">MLDQDRIRRDTPGASGRVFLDSAGSSLPPTVVVDTAVAHLRREAEIGGYRAATERANDLAAVKTSIGTLIGASASSIALSDSATRAWTDFFYSVPLSPGDRILLCEAEYASNAISALHRAEVTGAIVEVIPSDESGRIDVDALATMLDDRVKLVSVVHAPTNGGLINPARAVADLAHRHGALVLLDACQSMGQMRVDVDELGVDALSATGRKWLRGPRGTGFLYLRPGLASTLHPPALDLHSAQWEDTSTYKMADDATRFEFWECDVAARLALGAAVDYLLELGVDHVEEAVAERAEYLRAGLRRIPGVTVQDLGDRKSGIVSFTVDGEDSVTVRDRLAAEEVTVTVSHRGSTRLDMTGRGLDAVVRASPHYFVTFAELDTMLAALTGARNFVAGSAGVEPAERPVEPPLT</sequence>
<dbReference type="Pfam" id="PF00266">
    <property type="entry name" value="Aminotran_5"/>
    <property type="match status" value="1"/>
</dbReference>
<name>A0ABT4MHM1_9NOCA</name>
<comment type="function">
    <text evidence="3">Probably catalyzes the conversion of hercynylcysteine sulfoxide to ergothioneine.</text>
</comment>
<evidence type="ECO:0000259" key="5">
    <source>
        <dbReference type="Pfam" id="PF00266"/>
    </source>
</evidence>
<dbReference type="Gene3D" id="3.40.640.10">
    <property type="entry name" value="Type I PLP-dependent aspartate aminotransferase-like (Major domain)"/>
    <property type="match status" value="1"/>
</dbReference>
<comment type="catalytic activity">
    <reaction evidence="3">
        <text>S-(hercyn-2-yl)-L-cysteine S-oxide + AH2 + H(+) = ergothioneine + pyruvate + A + NH4(+)</text>
        <dbReference type="Rhea" id="RHEA:42688"/>
        <dbReference type="ChEBI" id="CHEBI:13193"/>
        <dbReference type="ChEBI" id="CHEBI:15361"/>
        <dbReference type="ChEBI" id="CHEBI:15378"/>
        <dbReference type="ChEBI" id="CHEBI:17499"/>
        <dbReference type="ChEBI" id="CHEBI:28938"/>
        <dbReference type="ChEBI" id="CHEBI:82706"/>
        <dbReference type="ChEBI" id="CHEBI:134344"/>
    </reaction>
</comment>
<keyword evidence="6" id="KW-0808">Transferase</keyword>
<comment type="cofactor">
    <cofactor evidence="1 3 4">
        <name>pyridoxal 5'-phosphate</name>
        <dbReference type="ChEBI" id="CHEBI:597326"/>
    </cofactor>
</comment>
<dbReference type="Gene3D" id="3.90.1150.10">
    <property type="entry name" value="Aspartate Aminotransferase, domain 1"/>
    <property type="match status" value="1"/>
</dbReference>
<feature type="domain" description="Aminotransferase class V" evidence="5">
    <location>
        <begin position="18"/>
        <end position="381"/>
    </location>
</feature>
<evidence type="ECO:0000313" key="7">
    <source>
        <dbReference type="Proteomes" id="UP001081071"/>
    </source>
</evidence>
<evidence type="ECO:0000256" key="1">
    <source>
        <dbReference type="ARBA" id="ARBA00001933"/>
    </source>
</evidence>
<reference evidence="6" key="1">
    <citation type="submission" date="2022-12" db="EMBL/GenBank/DDBJ databases">
        <authorList>
            <person name="Krivoruchko A.V."/>
            <person name="Elkin A."/>
        </authorList>
    </citation>
    <scope>NUCLEOTIDE SEQUENCE</scope>
    <source>
        <strain evidence="6">IEGM 1391</strain>
    </source>
</reference>
<dbReference type="InterPro" id="IPR015424">
    <property type="entry name" value="PyrdxlP-dep_Trfase"/>
</dbReference>
<dbReference type="RefSeq" id="WP_269604978.1">
    <property type="nucleotide sequence ID" value="NZ_JAPWIJ010000005.1"/>
</dbReference>
<comment type="pathway">
    <text evidence="3">Amino-acid biosynthesis; ergothioneine biosynthesis.</text>
</comment>
<organism evidence="6 7">
    <name type="scientific">Rhodococcus ruber</name>
    <dbReference type="NCBI Taxonomy" id="1830"/>
    <lineage>
        <taxon>Bacteria</taxon>
        <taxon>Bacillati</taxon>
        <taxon>Actinomycetota</taxon>
        <taxon>Actinomycetes</taxon>
        <taxon>Mycobacteriales</taxon>
        <taxon>Nocardiaceae</taxon>
        <taxon>Rhodococcus</taxon>
    </lineage>
</organism>
<dbReference type="HAMAP" id="MF_02038">
    <property type="entry name" value="EgtE"/>
    <property type="match status" value="1"/>
</dbReference>
<dbReference type="InterPro" id="IPR027563">
    <property type="entry name" value="EgtE"/>
</dbReference>
<evidence type="ECO:0000256" key="2">
    <source>
        <dbReference type="ARBA" id="ARBA00022898"/>
    </source>
</evidence>
<dbReference type="Proteomes" id="UP001081071">
    <property type="component" value="Unassembled WGS sequence"/>
</dbReference>
<comment type="caution">
    <text evidence="6">The sequence shown here is derived from an EMBL/GenBank/DDBJ whole genome shotgun (WGS) entry which is preliminary data.</text>
</comment>
<evidence type="ECO:0000313" key="6">
    <source>
        <dbReference type="EMBL" id="MCZ4519545.1"/>
    </source>
</evidence>
<gene>
    <name evidence="3" type="primary">egtE</name>
    <name evidence="6" type="ORF">O4220_13575</name>
</gene>
<dbReference type="EC" id="4.4.-.-" evidence="3"/>
<dbReference type="InterPro" id="IPR000192">
    <property type="entry name" value="Aminotrans_V_dom"/>
</dbReference>
<keyword evidence="3" id="KW-0456">Lyase</keyword>
<dbReference type="PROSITE" id="PS00595">
    <property type="entry name" value="AA_TRANSFER_CLASS_5"/>
    <property type="match status" value="1"/>
</dbReference>
<dbReference type="PANTHER" id="PTHR43586:SF24">
    <property type="entry name" value="BLR4730 PROTEIN"/>
    <property type="match status" value="1"/>
</dbReference>
<proteinExistence type="inferred from homology"/>
<dbReference type="InterPro" id="IPR020578">
    <property type="entry name" value="Aminotrans_V_PyrdxlP_BS"/>
</dbReference>
<dbReference type="GO" id="GO:0008483">
    <property type="term" value="F:transaminase activity"/>
    <property type="evidence" value="ECO:0007669"/>
    <property type="project" value="UniProtKB-KW"/>
</dbReference>
<keyword evidence="2 3" id="KW-0663">Pyridoxal phosphate</keyword>
<protein>
    <recommendedName>
        <fullName evidence="3">Probable hercynylcysteine sulfoxide lyase</fullName>
        <ecNumber evidence="3">4.4.-.-</ecNumber>
    </recommendedName>
</protein>
<dbReference type="InterPro" id="IPR015421">
    <property type="entry name" value="PyrdxlP-dep_Trfase_major"/>
</dbReference>
<dbReference type="SUPFAM" id="SSF53383">
    <property type="entry name" value="PLP-dependent transferases"/>
    <property type="match status" value="1"/>
</dbReference>
<dbReference type="EMBL" id="JAPWIJ010000005">
    <property type="protein sequence ID" value="MCZ4519545.1"/>
    <property type="molecule type" value="Genomic_DNA"/>
</dbReference>
<dbReference type="InterPro" id="IPR015422">
    <property type="entry name" value="PyrdxlP-dep_Trfase_small"/>
</dbReference>
<dbReference type="PANTHER" id="PTHR43586">
    <property type="entry name" value="CYSTEINE DESULFURASE"/>
    <property type="match status" value="1"/>
</dbReference>
<keyword evidence="6" id="KW-0032">Aminotransferase</keyword>
<accession>A0ABT4MHM1</accession>
<feature type="modified residue" description="N6-(pyridoxal phosphate)lysine" evidence="3">
    <location>
        <position position="212"/>
    </location>
</feature>
<evidence type="ECO:0000256" key="4">
    <source>
        <dbReference type="RuleBase" id="RU004504"/>
    </source>
</evidence>
<evidence type="ECO:0000256" key="3">
    <source>
        <dbReference type="HAMAP-Rule" id="MF_02038"/>
    </source>
</evidence>
<comment type="similarity">
    <text evidence="3">Belongs to the class-V pyridoxal-phosphate-dependent aminotransferase family. EgtE subfamily.</text>
</comment>